<reference evidence="4 5" key="1">
    <citation type="submission" date="2018-10" db="EMBL/GenBank/DDBJ databases">
        <title>GWAS and RNA-Seq identify cryptic mechanisms of antimicrobial resistance in Acinetobacter baumannii.</title>
        <authorList>
            <person name="Sahl J.W."/>
        </authorList>
    </citation>
    <scope>NUCLEOTIDE SEQUENCE [LARGE SCALE GENOMIC DNA]</scope>
    <source>
        <strain evidence="4 5">TG41018</strain>
    </source>
</reference>
<dbReference type="InterPro" id="IPR020904">
    <property type="entry name" value="Sc_DH/Rdtase_CS"/>
</dbReference>
<dbReference type="InterPro" id="IPR036291">
    <property type="entry name" value="NAD(P)-bd_dom_sf"/>
</dbReference>
<dbReference type="Gene3D" id="3.40.50.720">
    <property type="entry name" value="NAD(P)-binding Rossmann-like Domain"/>
    <property type="match status" value="1"/>
</dbReference>
<dbReference type="SUPFAM" id="SSF51735">
    <property type="entry name" value="NAD(P)-binding Rossmann-fold domains"/>
    <property type="match status" value="1"/>
</dbReference>
<dbReference type="GO" id="GO:0016491">
    <property type="term" value="F:oxidoreductase activity"/>
    <property type="evidence" value="ECO:0007669"/>
    <property type="project" value="UniProtKB-KW"/>
</dbReference>
<proteinExistence type="inferred from homology"/>
<dbReference type="Proteomes" id="UP000276905">
    <property type="component" value="Unassembled WGS sequence"/>
</dbReference>
<dbReference type="InterPro" id="IPR002347">
    <property type="entry name" value="SDR_fam"/>
</dbReference>
<sequence>MNQKSADWPNGEVALVTGAASGIGLGIARALVAAGSKVVLTDIDAERLSKIEAELTSAGGTVLAMPFDVGDASLWEIAADRAEKVLGPISILCNIAGVNGGGLIDETPLNVWRWVYKINIEAQFVAVNTFLPRMKQRGGRAYILNTASVAGIIPMSPVAAYSSSKFASMGFTMVLRDELKDTDIGVSLLIPGSVATRINFTAATGEAKLLGQEQKAESTFKDTSLLPKGANPDEVGKQVVEAMQKNQFLIVTHREWEQLLKPIHSELENAFKEFDGRHGADPSAEALLKGINPINQ</sequence>
<name>A0A429K9X0_9GAMM</name>
<evidence type="ECO:0000256" key="1">
    <source>
        <dbReference type="ARBA" id="ARBA00006484"/>
    </source>
</evidence>
<evidence type="ECO:0000256" key="2">
    <source>
        <dbReference type="ARBA" id="ARBA00023002"/>
    </source>
</evidence>
<gene>
    <name evidence="4" type="ORF">EA756_01295</name>
</gene>
<dbReference type="PRINTS" id="PR00080">
    <property type="entry name" value="SDRFAMILY"/>
</dbReference>
<dbReference type="EMBL" id="RFES01000001">
    <property type="protein sequence ID" value="RSO60755.1"/>
    <property type="molecule type" value="Genomic_DNA"/>
</dbReference>
<keyword evidence="2" id="KW-0560">Oxidoreductase</keyword>
<accession>A0A429K9X0</accession>
<dbReference type="PANTHER" id="PTHR43669:SF3">
    <property type="entry name" value="ALCOHOL DEHYDROGENASE, PUTATIVE (AFU_ORTHOLOGUE AFUA_3G03445)-RELATED"/>
    <property type="match status" value="1"/>
</dbReference>
<dbReference type="CDD" id="cd05233">
    <property type="entry name" value="SDR_c"/>
    <property type="match status" value="1"/>
</dbReference>
<dbReference type="RefSeq" id="WP_125697579.1">
    <property type="nucleotide sequence ID" value="NZ_RFES01000001.1"/>
</dbReference>
<dbReference type="PROSITE" id="PS00061">
    <property type="entry name" value="ADH_SHORT"/>
    <property type="match status" value="1"/>
</dbReference>
<dbReference type="AlphaFoldDB" id="A0A429K9X0"/>
<evidence type="ECO:0000256" key="3">
    <source>
        <dbReference type="RuleBase" id="RU000363"/>
    </source>
</evidence>
<evidence type="ECO:0000313" key="5">
    <source>
        <dbReference type="Proteomes" id="UP000276905"/>
    </source>
</evidence>
<comment type="caution">
    <text evidence="4">The sequence shown here is derived from an EMBL/GenBank/DDBJ whole genome shotgun (WGS) entry which is preliminary data.</text>
</comment>
<organism evidence="4 5">
    <name type="scientific">Acinetobacter lactucae</name>
    <dbReference type="NCBI Taxonomy" id="1785128"/>
    <lineage>
        <taxon>Bacteria</taxon>
        <taxon>Pseudomonadati</taxon>
        <taxon>Pseudomonadota</taxon>
        <taxon>Gammaproteobacteria</taxon>
        <taxon>Moraxellales</taxon>
        <taxon>Moraxellaceae</taxon>
        <taxon>Acinetobacter</taxon>
        <taxon>Acinetobacter calcoaceticus/baumannii complex</taxon>
    </lineage>
</organism>
<evidence type="ECO:0000313" key="4">
    <source>
        <dbReference type="EMBL" id="RSO60755.1"/>
    </source>
</evidence>
<protein>
    <submittedName>
        <fullName evidence="4">SDR family oxidoreductase</fullName>
    </submittedName>
</protein>
<dbReference type="PANTHER" id="PTHR43669">
    <property type="entry name" value="5-KETO-D-GLUCONATE 5-REDUCTASE"/>
    <property type="match status" value="1"/>
</dbReference>
<comment type="similarity">
    <text evidence="1 3">Belongs to the short-chain dehydrogenases/reductases (SDR) family.</text>
</comment>
<dbReference type="PRINTS" id="PR00081">
    <property type="entry name" value="GDHRDH"/>
</dbReference>
<dbReference type="Pfam" id="PF00106">
    <property type="entry name" value="adh_short"/>
    <property type="match status" value="1"/>
</dbReference>